<gene>
    <name evidence="1" type="ORF">BG04_5049</name>
</gene>
<evidence type="ECO:0000313" key="2">
    <source>
        <dbReference type="Proteomes" id="UP000031829"/>
    </source>
</evidence>
<organism evidence="1 2">
    <name type="scientific">Priestia megaterium (strain ATCC 14581 / DSM 32 / CCUG 1817 / JCM 2506 / NBRC 15308 / NCIMB 9376 / NCTC 10342 / NRRL B-14308 / VKM B-512 / Ford 19)</name>
    <name type="common">Bacillus megaterium</name>
    <dbReference type="NCBI Taxonomy" id="1348623"/>
    <lineage>
        <taxon>Bacteria</taxon>
        <taxon>Bacillati</taxon>
        <taxon>Bacillota</taxon>
        <taxon>Bacilli</taxon>
        <taxon>Bacillales</taxon>
        <taxon>Bacillaceae</taxon>
        <taxon>Priestia</taxon>
    </lineage>
</organism>
<dbReference type="Proteomes" id="UP000031829">
    <property type="component" value="Chromosome"/>
</dbReference>
<dbReference type="InterPro" id="IPR026369">
    <property type="entry name" value="CxxC_20_CxxC"/>
</dbReference>
<name>A0A0B6AD98_PRIM2</name>
<dbReference type="KEGG" id="bmeg:BG04_5049"/>
<dbReference type="NCBIfam" id="TIGR04104">
    <property type="entry name" value="cxxc_20_cxxc"/>
    <property type="match status" value="1"/>
</dbReference>
<dbReference type="HOGENOM" id="CLU_179941_0_0_9"/>
<dbReference type="RefSeq" id="WP_016764349.1">
    <property type="nucleotide sequence ID" value="NZ_BCVB01000010.1"/>
</dbReference>
<proteinExistence type="predicted"/>
<reference evidence="1 2" key="1">
    <citation type="journal article" date="2015" name="Genome Announc.">
        <title>Complete genome sequences for 35 biothreat assay-relevant bacillus species.</title>
        <authorList>
            <person name="Johnson S.L."/>
            <person name="Daligault H.E."/>
            <person name="Davenport K.W."/>
            <person name="Jaissle J."/>
            <person name="Frey K.G."/>
            <person name="Ladner J.T."/>
            <person name="Broomall S.M."/>
            <person name="Bishop-Lilly K.A."/>
            <person name="Bruce D.C."/>
            <person name="Gibbons H.S."/>
            <person name="Coyne S.R."/>
            <person name="Lo C.C."/>
            <person name="Meincke L."/>
            <person name="Munk A.C."/>
            <person name="Koroleva G.I."/>
            <person name="Rosenzweig C.N."/>
            <person name="Palacios G.F."/>
            <person name="Redden C.L."/>
            <person name="Minogue T.D."/>
            <person name="Chain P.S."/>
        </authorList>
    </citation>
    <scope>NUCLEOTIDE SEQUENCE [LARGE SCALE GENOMIC DNA]</scope>
    <source>
        <strain evidence="2">ATCC 14581 / DSM 32 / JCM 2506 / NBRC 15308 / NCIMB 9376 / NCTC 10342 / NRRL B-14308 / VKM B-512</strain>
    </source>
</reference>
<dbReference type="EMBL" id="CP009920">
    <property type="protein sequence ID" value="AJI21501.1"/>
    <property type="molecule type" value="Genomic_DNA"/>
</dbReference>
<dbReference type="AlphaFoldDB" id="A0A0B6AD98"/>
<dbReference type="GeneID" id="93643014"/>
<evidence type="ECO:0000313" key="1">
    <source>
        <dbReference type="EMBL" id="AJI21501.1"/>
    </source>
</evidence>
<sequence length="99" mass="11654">MATCQNCNHKWNWRTTFKQLLTFRNVLECPHCDKQQYISAKSQKRLSIYSFAPLIIWLILSLFDFSFPSIVVAELIFFIAAVVMMPLSYEVSSEEEPLW</sequence>
<accession>A0A0B6AD98</accession>
<protein>
    <submittedName>
        <fullName evidence="1">Cxxc_20_cxxc family protein</fullName>
    </submittedName>
</protein>